<evidence type="ECO:0000256" key="2">
    <source>
        <dbReference type="ARBA" id="ARBA00022844"/>
    </source>
</evidence>
<keyword evidence="2" id="KW-0946">Virion</keyword>
<organism evidence="4">
    <name type="scientific">marine sediment metagenome</name>
    <dbReference type="NCBI Taxonomy" id="412755"/>
    <lineage>
        <taxon>unclassified sequences</taxon>
        <taxon>metagenomes</taxon>
        <taxon>ecological metagenomes</taxon>
    </lineage>
</organism>
<evidence type="ECO:0000256" key="1">
    <source>
        <dbReference type="ARBA" id="ARBA00004328"/>
    </source>
</evidence>
<dbReference type="EMBL" id="LAZR01000768">
    <property type="protein sequence ID" value="KKN58283.1"/>
    <property type="molecule type" value="Genomic_DNA"/>
</dbReference>
<name>A0A0F9UXF4_9ZZZZ</name>
<dbReference type="InterPro" id="IPR024455">
    <property type="entry name" value="Phage_capsid"/>
</dbReference>
<gene>
    <name evidence="4" type="ORF">LCGC14_0553630</name>
</gene>
<dbReference type="AlphaFoldDB" id="A0A0F9UXF4"/>
<dbReference type="Pfam" id="PF05065">
    <property type="entry name" value="Phage_capsid"/>
    <property type="match status" value="1"/>
</dbReference>
<feature type="domain" description="Phage capsid-like C-terminal" evidence="3">
    <location>
        <begin position="131"/>
        <end position="406"/>
    </location>
</feature>
<dbReference type="SUPFAM" id="SSF56563">
    <property type="entry name" value="Major capsid protein gp5"/>
    <property type="match status" value="1"/>
</dbReference>
<dbReference type="NCBIfam" id="TIGR01554">
    <property type="entry name" value="major_cap_HK97"/>
    <property type="match status" value="1"/>
</dbReference>
<evidence type="ECO:0000313" key="4">
    <source>
        <dbReference type="EMBL" id="KKN58283.1"/>
    </source>
</evidence>
<comment type="subcellular location">
    <subcellularLocation>
        <location evidence="1">Virion</location>
    </subcellularLocation>
</comment>
<dbReference type="Gene3D" id="3.30.2320.10">
    <property type="entry name" value="hypothetical protein PF0899 domain"/>
    <property type="match status" value="1"/>
</dbReference>
<dbReference type="InterPro" id="IPR054612">
    <property type="entry name" value="Phage_capsid-like_C"/>
</dbReference>
<protein>
    <recommendedName>
        <fullName evidence="3">Phage capsid-like C-terminal domain-containing protein</fullName>
    </recommendedName>
</protein>
<proteinExistence type="predicted"/>
<accession>A0A0F9UXF4</accession>
<comment type="caution">
    <text evidence="4">The sequence shown here is derived from an EMBL/GenBank/DDBJ whole genome shotgun (WGS) entry which is preliminary data.</text>
</comment>
<reference evidence="4" key="1">
    <citation type="journal article" date="2015" name="Nature">
        <title>Complex archaea that bridge the gap between prokaryotes and eukaryotes.</title>
        <authorList>
            <person name="Spang A."/>
            <person name="Saw J.H."/>
            <person name="Jorgensen S.L."/>
            <person name="Zaremba-Niedzwiedzka K."/>
            <person name="Martijn J."/>
            <person name="Lind A.E."/>
            <person name="van Eijk R."/>
            <person name="Schleper C."/>
            <person name="Guy L."/>
            <person name="Ettema T.J."/>
        </authorList>
    </citation>
    <scope>NUCLEOTIDE SEQUENCE</scope>
</reference>
<dbReference type="GO" id="GO:0044423">
    <property type="term" value="C:virion component"/>
    <property type="evidence" value="ECO:0007669"/>
    <property type="project" value="UniProtKB-KW"/>
</dbReference>
<sequence>MKTLVLLQDYSGLKKGDEVDVKDEDVESLIADGIAKLKVEITKHADGTDDDGNEDDGQVVDADTIAKTVYEQIKAEFKTEGEKLFAVPKKEGSGFESMGHFAKAAMQGLSDPQLNSYCKSTGMNIAINADGGFLIPPEFSTALLDAMAQAGELAPKCRDFPVNNNLSLPFVNITTQATSWTGGVLVYKPAEGVTKTASLPQFAKQELHLHKMTAVVYTTDELLSDSPVALETFLTTMVSTEMALTKDEDIINGSGAGEAQGLMNAPCLVSVTKETDQPADTIVTENVLKMASRMYAPSYRNSVWLISQDSMPQIGTLALVVGTGGAPVFIADIKNPLGSSLLGRPIIWSPHCQTVGTTGDIILADFSQYITIGKIGKSMDVATSIHLKFLEDETAFRFVVRFDGAPWWATARTPKHGSSTVSPFVALGSRD</sequence>
<evidence type="ECO:0000259" key="3">
    <source>
        <dbReference type="Pfam" id="PF05065"/>
    </source>
</evidence>
<dbReference type="Gene3D" id="3.30.2400.10">
    <property type="entry name" value="Major capsid protein gp5"/>
    <property type="match status" value="1"/>
</dbReference>